<evidence type="ECO:0000256" key="1">
    <source>
        <dbReference type="SAM" id="Phobius"/>
    </source>
</evidence>
<proteinExistence type="predicted"/>
<keyword evidence="1" id="KW-0472">Membrane</keyword>
<dbReference type="RefSeq" id="WP_075965523.1">
    <property type="nucleotide sequence ID" value="NZ_BQNZ01000003.1"/>
</dbReference>
<evidence type="ECO:0000313" key="3">
    <source>
        <dbReference type="Proteomes" id="UP001055114"/>
    </source>
</evidence>
<keyword evidence="1" id="KW-0812">Transmembrane</keyword>
<gene>
    <name evidence="2" type="ORF">CE91St3_31570</name>
</gene>
<sequence>MGIRSAYSRYKNRIVRNVLVGTIGTLFVMGIGYTTYRIVPALVPEPKFDLPDWIGMERRTYEKKWMGRAVIHGHDTVSVRMFYKGDGPEALPVEIHGVSTARAVQSIQGMIARTSGFDLYERFGKTYVFTDSGMVIFSPTEFHYYRAIDK</sequence>
<keyword evidence="1" id="KW-1133">Transmembrane helix</keyword>
<organism evidence="2 3">
    <name type="scientific">Parabacteroides merdae</name>
    <dbReference type="NCBI Taxonomy" id="46503"/>
    <lineage>
        <taxon>Bacteria</taxon>
        <taxon>Pseudomonadati</taxon>
        <taxon>Bacteroidota</taxon>
        <taxon>Bacteroidia</taxon>
        <taxon>Bacteroidales</taxon>
        <taxon>Tannerellaceae</taxon>
        <taxon>Parabacteroides</taxon>
    </lineage>
</organism>
<reference evidence="2" key="1">
    <citation type="submission" date="2022-01" db="EMBL/GenBank/DDBJ databases">
        <title>Novel bile acid biosynthetic pathways are enriched in the microbiome of centenarians.</title>
        <authorList>
            <person name="Sato Y."/>
            <person name="Atarashi K."/>
            <person name="Plichta R.D."/>
            <person name="Arai Y."/>
            <person name="Sasajima S."/>
            <person name="Kearney M.S."/>
            <person name="Suda W."/>
            <person name="Takeshita K."/>
            <person name="Sasaki T."/>
            <person name="Okamoto S."/>
            <person name="Skelly N.A."/>
            <person name="Okamura Y."/>
            <person name="Vlamakis H."/>
            <person name="Li Y."/>
            <person name="Tanoue T."/>
            <person name="Takei H."/>
            <person name="Nittono H."/>
            <person name="Narushima S."/>
            <person name="Irie J."/>
            <person name="Itoh H."/>
            <person name="Moriya K."/>
            <person name="Sugiura Y."/>
            <person name="Suematsu M."/>
            <person name="Moritoki N."/>
            <person name="Shibata S."/>
            <person name="Littman R.D."/>
            <person name="Fischbach A.M."/>
            <person name="Uwamino Y."/>
            <person name="Inoue T."/>
            <person name="Honda A."/>
            <person name="Hattori M."/>
            <person name="Murai T."/>
            <person name="Xavier J.R."/>
            <person name="Hirose N."/>
            <person name="Honda K."/>
        </authorList>
    </citation>
    <scope>NUCLEOTIDE SEQUENCE</scope>
    <source>
        <strain evidence="2">CE91-St3</strain>
    </source>
</reference>
<dbReference type="Proteomes" id="UP001055114">
    <property type="component" value="Unassembled WGS sequence"/>
</dbReference>
<protein>
    <submittedName>
        <fullName evidence="2">Uncharacterized protein</fullName>
    </submittedName>
</protein>
<name>A0AA37NZM0_9BACT</name>
<comment type="caution">
    <text evidence="2">The sequence shown here is derived from an EMBL/GenBank/DDBJ whole genome shotgun (WGS) entry which is preliminary data.</text>
</comment>
<dbReference type="AlphaFoldDB" id="A0AA37NZM0"/>
<feature type="transmembrane region" description="Helical" evidence="1">
    <location>
        <begin position="14"/>
        <end position="36"/>
    </location>
</feature>
<evidence type="ECO:0000313" key="2">
    <source>
        <dbReference type="EMBL" id="GKH73294.1"/>
    </source>
</evidence>
<dbReference type="EMBL" id="BQNZ01000003">
    <property type="protein sequence ID" value="GKH73294.1"/>
    <property type="molecule type" value="Genomic_DNA"/>
</dbReference>
<accession>A0AA37NZM0</accession>